<evidence type="ECO:0000259" key="5">
    <source>
        <dbReference type="Pfam" id="PF01555"/>
    </source>
</evidence>
<protein>
    <submittedName>
        <fullName evidence="6">Putative methyltransferase</fullName>
    </submittedName>
</protein>
<accession>A0A1Q2HPE9</accession>
<dbReference type="OrthoDB" id="9800801at2"/>
<feature type="compositionally biased region" description="Basic and acidic residues" evidence="4">
    <location>
        <begin position="1"/>
        <end position="19"/>
    </location>
</feature>
<feature type="region of interest" description="Disordered" evidence="4">
    <location>
        <begin position="242"/>
        <end position="287"/>
    </location>
</feature>
<dbReference type="Pfam" id="PF01555">
    <property type="entry name" value="N6_N4_Mtase"/>
    <property type="match status" value="2"/>
</dbReference>
<dbReference type="RefSeq" id="WP_077539869.1">
    <property type="nucleotide sequence ID" value="NZ_CP019633.1"/>
</dbReference>
<dbReference type="AlphaFoldDB" id="A0A1Q2HPE9"/>
<dbReference type="GO" id="GO:0032259">
    <property type="term" value="P:methylation"/>
    <property type="evidence" value="ECO:0007669"/>
    <property type="project" value="UniProtKB-KW"/>
</dbReference>
<dbReference type="InterPro" id="IPR029063">
    <property type="entry name" value="SAM-dependent_MTases_sf"/>
</dbReference>
<evidence type="ECO:0000256" key="2">
    <source>
        <dbReference type="ARBA" id="ARBA00022603"/>
    </source>
</evidence>
<feature type="region of interest" description="Disordered" evidence="4">
    <location>
        <begin position="1"/>
        <end position="21"/>
    </location>
</feature>
<dbReference type="GO" id="GO:0003677">
    <property type="term" value="F:DNA binding"/>
    <property type="evidence" value="ECO:0007669"/>
    <property type="project" value="InterPro"/>
</dbReference>
<proteinExistence type="inferred from homology"/>
<dbReference type="CDD" id="cd02440">
    <property type="entry name" value="AdoMet_MTases"/>
    <property type="match status" value="1"/>
</dbReference>
<dbReference type="InterPro" id="IPR002941">
    <property type="entry name" value="DNA_methylase_N4/N6"/>
</dbReference>
<dbReference type="EMBL" id="CP019633">
    <property type="protein sequence ID" value="AQQ09298.1"/>
    <property type="molecule type" value="Genomic_DNA"/>
</dbReference>
<dbReference type="GO" id="GO:0008170">
    <property type="term" value="F:N-methyltransferase activity"/>
    <property type="evidence" value="ECO:0007669"/>
    <property type="project" value="InterPro"/>
</dbReference>
<feature type="compositionally biased region" description="Basic residues" evidence="4">
    <location>
        <begin position="246"/>
        <end position="258"/>
    </location>
</feature>
<dbReference type="KEGG" id="pbu:L21SP3_01101"/>
<dbReference type="InterPro" id="IPR002052">
    <property type="entry name" value="DNA_methylase_N6_adenine_CS"/>
</dbReference>
<feature type="domain" description="DNA methylase N-4/N-6" evidence="5">
    <location>
        <begin position="5"/>
        <end position="97"/>
    </location>
</feature>
<comment type="similarity">
    <text evidence="1">Belongs to the N(4)/N(6)-methyltransferase family.</text>
</comment>
<evidence type="ECO:0000256" key="4">
    <source>
        <dbReference type="SAM" id="MobiDB-lite"/>
    </source>
</evidence>
<reference evidence="7" key="1">
    <citation type="submission" date="2017-02" db="EMBL/GenBank/DDBJ databases">
        <title>Comparative genomics and description of representatives of a novel lineage of planctomycetes thriving in anoxic sediments.</title>
        <authorList>
            <person name="Spring S."/>
            <person name="Bunk B."/>
            <person name="Sproer C."/>
            <person name="Klenk H.-P."/>
        </authorList>
    </citation>
    <scope>NUCLEOTIDE SEQUENCE [LARGE SCALE GENOMIC DNA]</scope>
    <source>
        <strain evidence="7">L21-RPul-D3</strain>
    </source>
</reference>
<dbReference type="REBASE" id="211570">
    <property type="entry name" value="M.PbaD3ORF1101P"/>
</dbReference>
<feature type="domain" description="DNA methylase N-4/N-6" evidence="5">
    <location>
        <begin position="116"/>
        <end position="271"/>
    </location>
</feature>
<evidence type="ECO:0000256" key="1">
    <source>
        <dbReference type="ARBA" id="ARBA00006594"/>
    </source>
</evidence>
<keyword evidence="2 6" id="KW-0489">Methyltransferase</keyword>
<sequence>MPEKPKSKSKKQRFEKPSLQKEVTTLWDYPSQNYGGSEQGDTSYIGATPSYVIWNLLQRYTKKNDLAVDPMCGSGTTLDVARDLGRRALGYDVNPTRPDIFNVDARKLPLEDEKADFVFIDPPYSTHINYSDDPRCIGKLHAGEKEYYDSMRQVLAEIHRILKPGKFFGLYVCDSFELKKGFFPIGFELFAIMREKFTPKDIVSVVRHNKTLEMGNYRKAADEQNFFLRGFNYLFIMQKPQNKKPANPRKMTKRKRPAKNSTRPASRNKNRIKQTKGSPNRSKRRKE</sequence>
<dbReference type="Proteomes" id="UP000188273">
    <property type="component" value="Chromosome"/>
</dbReference>
<gene>
    <name evidence="6" type="ORF">L21SP3_01101</name>
</gene>
<evidence type="ECO:0000313" key="7">
    <source>
        <dbReference type="Proteomes" id="UP000188273"/>
    </source>
</evidence>
<organism evidence="6 7">
    <name type="scientific">Sedimentisphaera cyanobacteriorum</name>
    <dbReference type="NCBI Taxonomy" id="1940790"/>
    <lineage>
        <taxon>Bacteria</taxon>
        <taxon>Pseudomonadati</taxon>
        <taxon>Planctomycetota</taxon>
        <taxon>Phycisphaerae</taxon>
        <taxon>Sedimentisphaerales</taxon>
        <taxon>Sedimentisphaeraceae</taxon>
        <taxon>Sedimentisphaera</taxon>
    </lineage>
</organism>
<dbReference type="PROSITE" id="PS00092">
    <property type="entry name" value="N6_MTASE"/>
    <property type="match status" value="1"/>
</dbReference>
<dbReference type="Gene3D" id="3.40.50.150">
    <property type="entry name" value="Vaccinia Virus protein VP39"/>
    <property type="match status" value="2"/>
</dbReference>
<dbReference type="STRING" id="1940790.L21SP3_01101"/>
<name>A0A1Q2HPE9_9BACT</name>
<dbReference type="SUPFAM" id="SSF53335">
    <property type="entry name" value="S-adenosyl-L-methionine-dependent methyltransferases"/>
    <property type="match status" value="1"/>
</dbReference>
<keyword evidence="3 6" id="KW-0808">Transferase</keyword>
<evidence type="ECO:0000313" key="6">
    <source>
        <dbReference type="EMBL" id="AQQ09298.1"/>
    </source>
</evidence>
<evidence type="ECO:0000256" key="3">
    <source>
        <dbReference type="ARBA" id="ARBA00022679"/>
    </source>
</evidence>
<keyword evidence="7" id="KW-1185">Reference proteome</keyword>